<sequence length="148" mass="17410">MDTMLDINWRDDCLYGVARLRQQDELDGRVRENLTGHFRFAYERGRKAGLERKAGRPLRYTLGAYGYGQCPLAECERIADDDRPHDPSMPMDWPWWDTVISIWNLGRDDALRGRRRGDGLLDRLWFEYSGEQRGRQYAHLTVFNGGRK</sequence>
<dbReference type="AlphaFoldDB" id="W9DN89"/>
<accession>W9DN89</accession>
<dbReference type="HOGENOM" id="CLU_1755020_0_0_11"/>
<dbReference type="PATRIC" id="fig|592678.3.peg.137"/>
<comment type="caution">
    <text evidence="1">The sequence shown here is derived from an EMBL/GenBank/DDBJ whole genome shotgun (WGS) entry which is preliminary data.</text>
</comment>
<gene>
    <name evidence="1" type="ORF">AmyhaDRAFT_0132</name>
</gene>
<name>W9DN89_9PSEU</name>
<dbReference type="RefSeq" id="WP_157361685.1">
    <property type="nucleotide sequence ID" value="NZ_KI632509.1"/>
</dbReference>
<dbReference type="EMBL" id="AZAK01000001">
    <property type="protein sequence ID" value="ETA66378.1"/>
    <property type="molecule type" value="Genomic_DNA"/>
</dbReference>
<reference evidence="1 2" key="1">
    <citation type="submission" date="2013-08" db="EMBL/GenBank/DDBJ databases">
        <authorList>
            <consortium name="DOE Joint Genome Institute"/>
            <person name="Klenk H.-P."/>
            <person name="Huntemann M."/>
            <person name="Han J."/>
            <person name="Chen A."/>
            <person name="Kyrpides N."/>
            <person name="Mavromatis K."/>
            <person name="Markowitz V."/>
            <person name="Palaniappan K."/>
            <person name="Ivanova N."/>
            <person name="Schaumberg A."/>
            <person name="Pati A."/>
            <person name="Liolios K."/>
            <person name="Nordberg H.P."/>
            <person name="Cantor M.N."/>
            <person name="Hua S.X."/>
            <person name="Woyke T."/>
        </authorList>
    </citation>
    <scope>NUCLEOTIDE SEQUENCE [LARGE SCALE GENOMIC DNA]</scope>
    <source>
        <strain evidence="1 2">YIM 93223</strain>
    </source>
</reference>
<keyword evidence="2" id="KW-1185">Reference proteome</keyword>
<proteinExistence type="predicted"/>
<evidence type="ECO:0000313" key="1">
    <source>
        <dbReference type="EMBL" id="ETA66378.1"/>
    </source>
</evidence>
<dbReference type="Proteomes" id="UP000054357">
    <property type="component" value="Unassembled WGS sequence"/>
</dbReference>
<protein>
    <submittedName>
        <fullName evidence="1">Uncharacterized protein</fullName>
    </submittedName>
</protein>
<evidence type="ECO:0000313" key="2">
    <source>
        <dbReference type="Proteomes" id="UP000054357"/>
    </source>
</evidence>
<organism evidence="1 2">
    <name type="scientific">Haloechinothrix halophila YIM 93223</name>
    <dbReference type="NCBI Taxonomy" id="592678"/>
    <lineage>
        <taxon>Bacteria</taxon>
        <taxon>Bacillati</taxon>
        <taxon>Actinomycetota</taxon>
        <taxon>Actinomycetes</taxon>
        <taxon>Pseudonocardiales</taxon>
        <taxon>Pseudonocardiaceae</taxon>
        <taxon>Haloechinothrix</taxon>
    </lineage>
</organism>